<dbReference type="Pfam" id="PF12869">
    <property type="entry name" value="tRNA_anti-like"/>
    <property type="match status" value="1"/>
</dbReference>
<evidence type="ECO:0000256" key="1">
    <source>
        <dbReference type="SAM" id="Phobius"/>
    </source>
</evidence>
<dbReference type="AlphaFoldDB" id="A0A1H7HMP6"/>
<dbReference type="InterPro" id="IPR024422">
    <property type="entry name" value="Protein_unknown_function_OB"/>
</dbReference>
<dbReference type="STRING" id="1038014.SAMN04487910_0674"/>
<dbReference type="Proteomes" id="UP000198521">
    <property type="component" value="Unassembled WGS sequence"/>
</dbReference>
<proteinExistence type="predicted"/>
<protein>
    <submittedName>
        <fullName evidence="2">tRNA_anti-like</fullName>
    </submittedName>
</protein>
<dbReference type="RefSeq" id="WP_091405547.1">
    <property type="nucleotide sequence ID" value="NZ_FOAB01000001.1"/>
</dbReference>
<keyword evidence="3" id="KW-1185">Reference proteome</keyword>
<keyword evidence="1" id="KW-1133">Transmembrane helix</keyword>
<organism evidence="2 3">
    <name type="scientific">Aquimarina amphilecti</name>
    <dbReference type="NCBI Taxonomy" id="1038014"/>
    <lineage>
        <taxon>Bacteria</taxon>
        <taxon>Pseudomonadati</taxon>
        <taxon>Bacteroidota</taxon>
        <taxon>Flavobacteriia</taxon>
        <taxon>Flavobacteriales</taxon>
        <taxon>Flavobacteriaceae</taxon>
        <taxon>Aquimarina</taxon>
    </lineage>
</organism>
<feature type="transmembrane region" description="Helical" evidence="1">
    <location>
        <begin position="7"/>
        <end position="26"/>
    </location>
</feature>
<evidence type="ECO:0000313" key="2">
    <source>
        <dbReference type="EMBL" id="SEK50280.1"/>
    </source>
</evidence>
<keyword evidence="1" id="KW-0472">Membrane</keyword>
<dbReference type="EMBL" id="FOAB01000001">
    <property type="protein sequence ID" value="SEK50280.1"/>
    <property type="molecule type" value="Genomic_DNA"/>
</dbReference>
<name>A0A1H7HMP6_AQUAM</name>
<accession>A0A1H7HMP6</accession>
<evidence type="ECO:0000313" key="3">
    <source>
        <dbReference type="Proteomes" id="UP000198521"/>
    </source>
</evidence>
<gene>
    <name evidence="2" type="ORF">SAMN04487910_0674</name>
</gene>
<keyword evidence="1" id="KW-0812">Transmembrane</keyword>
<reference evidence="2 3" key="1">
    <citation type="submission" date="2016-10" db="EMBL/GenBank/DDBJ databases">
        <authorList>
            <person name="de Groot N.N."/>
        </authorList>
    </citation>
    <scope>NUCLEOTIDE SEQUENCE [LARGE SCALE GENOMIC DNA]</scope>
    <source>
        <strain evidence="2 3">DSM 25232</strain>
    </source>
</reference>
<dbReference type="OrthoDB" id="673558at2"/>
<sequence>MNNKIKIVIFLFGLLLLAGAYIYMMFYDASHINVINTTTEISTDSRELTASFLNNEKQANLVYKDKVVEVVGIVKEITFLNNRNTIVLQGGNKNSGVLCDMQSDQFIKVQQLKKGQKVELKGICKGFLKDVVLLNCMLIN</sequence>